<dbReference type="EMBL" id="LLXL01000883">
    <property type="protein sequence ID" value="PKK68103.1"/>
    <property type="molecule type" value="Genomic_DNA"/>
</dbReference>
<evidence type="ECO:0000313" key="1">
    <source>
        <dbReference type="EMBL" id="PKK68103.1"/>
    </source>
</evidence>
<dbReference type="VEuPathDB" id="FungiDB:RhiirA1_457172"/>
<accession>A0A2N1N2F7</accession>
<dbReference type="Proteomes" id="UP000233469">
    <property type="component" value="Unassembled WGS sequence"/>
</dbReference>
<evidence type="ECO:0000313" key="2">
    <source>
        <dbReference type="Proteomes" id="UP000233469"/>
    </source>
</evidence>
<reference evidence="1 2" key="2">
    <citation type="submission" date="2017-10" db="EMBL/GenBank/DDBJ databases">
        <title>Extensive intraspecific genome diversity in a model arbuscular mycorrhizal fungus.</title>
        <authorList>
            <person name="Chen E.C.H."/>
            <person name="Morin E."/>
            <person name="Baudet D."/>
            <person name="Noel J."/>
            <person name="Ndikumana S."/>
            <person name="Charron P."/>
            <person name="St-Onge C."/>
            <person name="Giorgi J."/>
            <person name="Grigoriev I.V."/>
            <person name="Roux C."/>
            <person name="Martin F.M."/>
            <person name="Corradi N."/>
        </authorList>
    </citation>
    <scope>NUCLEOTIDE SEQUENCE [LARGE SCALE GENOMIC DNA]</scope>
    <source>
        <strain evidence="1 2">C2</strain>
    </source>
</reference>
<reference evidence="1 2" key="1">
    <citation type="submission" date="2016-04" db="EMBL/GenBank/DDBJ databases">
        <title>Genome analyses suggest a sexual origin of heterokaryosis in a supposedly ancient asexual fungus.</title>
        <authorList>
            <person name="Ropars J."/>
            <person name="Sedzielewska K."/>
            <person name="Noel J."/>
            <person name="Charron P."/>
            <person name="Farinelli L."/>
            <person name="Marton T."/>
            <person name="Kruger M."/>
            <person name="Pelin A."/>
            <person name="Brachmann A."/>
            <person name="Corradi N."/>
        </authorList>
    </citation>
    <scope>NUCLEOTIDE SEQUENCE [LARGE SCALE GENOMIC DNA]</scope>
    <source>
        <strain evidence="1 2">C2</strain>
    </source>
</reference>
<name>A0A2N1N2F7_9GLOM</name>
<gene>
    <name evidence="1" type="ORF">RhiirC2_782696</name>
</gene>
<sequence length="160" mass="18770">MTLWVMIRNGDQSVVEKEVKIIGQILFIIELHLKGKFEVWNIEVRTKFHISIIPIKWYKDDILMKLNNSILKNSPVLIVVESSDTAMLRTVDFTFQSLKKHFQGFYNNEIIQQIISKRNKFEIAFLTAKTAINIALETGYDNKLVKLLRKFILTKQMQLI</sequence>
<dbReference type="VEuPathDB" id="FungiDB:FUN_015283"/>
<dbReference type="AlphaFoldDB" id="A0A2N1N2F7"/>
<protein>
    <submittedName>
        <fullName evidence="1">Uncharacterized protein</fullName>
    </submittedName>
</protein>
<proteinExistence type="predicted"/>
<comment type="caution">
    <text evidence="1">The sequence shown here is derived from an EMBL/GenBank/DDBJ whole genome shotgun (WGS) entry which is preliminary data.</text>
</comment>
<organism evidence="1 2">
    <name type="scientific">Rhizophagus irregularis</name>
    <dbReference type="NCBI Taxonomy" id="588596"/>
    <lineage>
        <taxon>Eukaryota</taxon>
        <taxon>Fungi</taxon>
        <taxon>Fungi incertae sedis</taxon>
        <taxon>Mucoromycota</taxon>
        <taxon>Glomeromycotina</taxon>
        <taxon>Glomeromycetes</taxon>
        <taxon>Glomerales</taxon>
        <taxon>Glomeraceae</taxon>
        <taxon>Rhizophagus</taxon>
    </lineage>
</organism>